<name>A0A1H7ZUF2_OLID1</name>
<dbReference type="Proteomes" id="UP000199421">
    <property type="component" value="Unassembled WGS sequence"/>
</dbReference>
<gene>
    <name evidence="4" type="ORF">SAMN05661044_05642</name>
</gene>
<dbReference type="GO" id="GO:0046872">
    <property type="term" value="F:metal ion binding"/>
    <property type="evidence" value="ECO:0007669"/>
    <property type="project" value="UniProtKB-KW"/>
</dbReference>
<keyword evidence="5" id="KW-1185">Reference proteome</keyword>
<accession>A0A1H7ZUF2</accession>
<organism evidence="4 5">
    <name type="scientific">Olivibacter domesticus</name>
    <name type="common">Pseudosphingobacterium domesticum</name>
    <dbReference type="NCBI Taxonomy" id="407022"/>
    <lineage>
        <taxon>Bacteria</taxon>
        <taxon>Pseudomonadati</taxon>
        <taxon>Bacteroidota</taxon>
        <taxon>Sphingobacteriia</taxon>
        <taxon>Sphingobacteriales</taxon>
        <taxon>Sphingobacteriaceae</taxon>
        <taxon>Olivibacter</taxon>
    </lineage>
</organism>
<feature type="binding site" evidence="3">
    <location>
        <position position="47"/>
    </location>
    <ligand>
        <name>a divalent metal cation</name>
        <dbReference type="ChEBI" id="CHEBI:60240"/>
    </ligand>
</feature>
<feature type="binding site" evidence="3">
    <location>
        <position position="137"/>
    </location>
    <ligand>
        <name>a divalent metal cation</name>
        <dbReference type="ChEBI" id="CHEBI:60240"/>
    </ligand>
</feature>
<comment type="similarity">
    <text evidence="1">Belongs to the DinB family.</text>
</comment>
<dbReference type="RefSeq" id="WP_093333125.1">
    <property type="nucleotide sequence ID" value="NZ_FOAF01000020.1"/>
</dbReference>
<dbReference type="AlphaFoldDB" id="A0A1H7ZUF2"/>
<proteinExistence type="inferred from homology"/>
<dbReference type="InterPro" id="IPR034660">
    <property type="entry name" value="DinB/YfiT-like"/>
</dbReference>
<evidence type="ECO:0000313" key="4">
    <source>
        <dbReference type="EMBL" id="SEM61931.1"/>
    </source>
</evidence>
<protein>
    <submittedName>
        <fullName evidence="4">Uncharacterized damage-inducible protein DinB (Forms a four-helix bundle)</fullName>
    </submittedName>
</protein>
<dbReference type="Gene3D" id="1.20.120.450">
    <property type="entry name" value="dinb family like domain"/>
    <property type="match status" value="1"/>
</dbReference>
<evidence type="ECO:0000313" key="5">
    <source>
        <dbReference type="Proteomes" id="UP000199421"/>
    </source>
</evidence>
<dbReference type="Pfam" id="PF05163">
    <property type="entry name" value="DinB"/>
    <property type="match status" value="1"/>
</dbReference>
<reference evidence="5" key="1">
    <citation type="submission" date="2016-10" db="EMBL/GenBank/DDBJ databases">
        <authorList>
            <person name="Varghese N."/>
            <person name="Submissions S."/>
        </authorList>
    </citation>
    <scope>NUCLEOTIDE SEQUENCE [LARGE SCALE GENOMIC DNA]</scope>
    <source>
        <strain evidence="5">DSM 18733</strain>
    </source>
</reference>
<sequence>MDIIKAFKKELMEEAVTTRKFLKLIPEDKYEWAPHEKSTKMQSLAVHIAELPSWISLAVNADELDFAANEYKQTPVADNAALLEIFEKSLEAGNNALDQLQDKDLENRWVLRHGENILWEGTKYSMIRHSFSQTSHHRAQLGVYLRLLNIPIPGSYGPSADEQHF</sequence>
<evidence type="ECO:0000256" key="3">
    <source>
        <dbReference type="PIRSR" id="PIRSR607837-1"/>
    </source>
</evidence>
<evidence type="ECO:0000256" key="1">
    <source>
        <dbReference type="ARBA" id="ARBA00008635"/>
    </source>
</evidence>
<dbReference type="InterPro" id="IPR007837">
    <property type="entry name" value="DinB"/>
</dbReference>
<dbReference type="EMBL" id="FOAF01000020">
    <property type="protein sequence ID" value="SEM61931.1"/>
    <property type="molecule type" value="Genomic_DNA"/>
</dbReference>
<dbReference type="SUPFAM" id="SSF109854">
    <property type="entry name" value="DinB/YfiT-like putative metalloenzymes"/>
    <property type="match status" value="1"/>
</dbReference>
<keyword evidence="2 3" id="KW-0479">Metal-binding</keyword>
<evidence type="ECO:0000256" key="2">
    <source>
        <dbReference type="ARBA" id="ARBA00022723"/>
    </source>
</evidence>
<dbReference type="OrthoDB" id="119432at2"/>